<feature type="region of interest" description="Disordered" evidence="1">
    <location>
        <begin position="1"/>
        <end position="45"/>
    </location>
</feature>
<feature type="compositionally biased region" description="Basic and acidic residues" evidence="1">
    <location>
        <begin position="1"/>
        <end position="11"/>
    </location>
</feature>
<sequence>MEERTQGRDYAAHWASPPPSRRRLAEEEEERRATPSHRAPLSPPVLQPFAFRVAVSHDQRRERDHERDVESASRREALTAAVALCRVPSLLSEQSSSPPSCYSGPPPPLLEVCPI</sequence>
<protein>
    <submittedName>
        <fullName evidence="2">Uncharacterized protein</fullName>
    </submittedName>
</protein>
<evidence type="ECO:0000313" key="4">
    <source>
        <dbReference type="Proteomes" id="UP000464620"/>
    </source>
</evidence>
<gene>
    <name evidence="2" type="ORF">DS421_19g664520</name>
    <name evidence="3" type="ORF">DS421_19g664530</name>
</gene>
<dbReference type="EMBL" id="CP031001">
    <property type="protein sequence ID" value="QHN78801.1"/>
    <property type="molecule type" value="Genomic_DNA"/>
</dbReference>
<dbReference type="EMBL" id="CP031001">
    <property type="protein sequence ID" value="QHN78800.1"/>
    <property type="molecule type" value="Genomic_DNA"/>
</dbReference>
<accession>A0A6B9VB61</accession>
<name>A0A6B9VB61_ARAHY</name>
<evidence type="ECO:0000313" key="3">
    <source>
        <dbReference type="EMBL" id="QHN78801.1"/>
    </source>
</evidence>
<dbReference type="Proteomes" id="UP000464620">
    <property type="component" value="Chromosome B09"/>
</dbReference>
<evidence type="ECO:0000313" key="2">
    <source>
        <dbReference type="EMBL" id="QHN78800.1"/>
    </source>
</evidence>
<organism evidence="2 4">
    <name type="scientific">Arachis hypogaea</name>
    <name type="common">Peanut</name>
    <dbReference type="NCBI Taxonomy" id="3818"/>
    <lineage>
        <taxon>Eukaryota</taxon>
        <taxon>Viridiplantae</taxon>
        <taxon>Streptophyta</taxon>
        <taxon>Embryophyta</taxon>
        <taxon>Tracheophyta</taxon>
        <taxon>Spermatophyta</taxon>
        <taxon>Magnoliopsida</taxon>
        <taxon>eudicotyledons</taxon>
        <taxon>Gunneridae</taxon>
        <taxon>Pentapetalae</taxon>
        <taxon>rosids</taxon>
        <taxon>fabids</taxon>
        <taxon>Fabales</taxon>
        <taxon>Fabaceae</taxon>
        <taxon>Papilionoideae</taxon>
        <taxon>50 kb inversion clade</taxon>
        <taxon>dalbergioids sensu lato</taxon>
        <taxon>Dalbergieae</taxon>
        <taxon>Pterocarpus clade</taxon>
        <taxon>Arachis</taxon>
    </lineage>
</organism>
<reference evidence="2 4" key="1">
    <citation type="submission" date="2020-01" db="EMBL/GenBank/DDBJ databases">
        <title>Genome sequence of Arachis hypogaea, cultivar Shitouqi.</title>
        <authorList>
            <person name="Zhuang W."/>
            <person name="Chen H."/>
            <person name="Varshney R."/>
            <person name="Wang D."/>
            <person name="Ming R."/>
        </authorList>
    </citation>
    <scope>NUCLEOTIDE SEQUENCE [LARGE SCALE GENOMIC DNA]</scope>
    <source>
        <tissue evidence="2">Young leaf</tissue>
    </source>
</reference>
<dbReference type="AlphaFoldDB" id="A0A6B9VB61"/>
<evidence type="ECO:0000256" key="1">
    <source>
        <dbReference type="SAM" id="MobiDB-lite"/>
    </source>
</evidence>
<proteinExistence type="predicted"/>